<dbReference type="InterPro" id="IPR036291">
    <property type="entry name" value="NAD(P)-bd_dom_sf"/>
</dbReference>
<dbReference type="InterPro" id="IPR002347">
    <property type="entry name" value="SDR_fam"/>
</dbReference>
<dbReference type="Pfam" id="PF13561">
    <property type="entry name" value="adh_short_C2"/>
    <property type="match status" value="1"/>
</dbReference>
<proteinExistence type="inferred from homology"/>
<keyword evidence="2 4" id="KW-0560">Oxidoreductase</keyword>
<evidence type="ECO:0000256" key="2">
    <source>
        <dbReference type="ARBA" id="ARBA00023002"/>
    </source>
</evidence>
<reference evidence="5" key="1">
    <citation type="journal article" date="2019" name="Int. J. Syst. Evol. Microbiol.">
        <title>The Global Catalogue of Microorganisms (GCM) 10K type strain sequencing project: providing services to taxonomists for standard genome sequencing and annotation.</title>
        <authorList>
            <consortium name="The Broad Institute Genomics Platform"/>
            <consortium name="The Broad Institute Genome Sequencing Center for Infectious Disease"/>
            <person name="Wu L."/>
            <person name="Ma J."/>
        </authorList>
    </citation>
    <scope>NUCLEOTIDE SEQUENCE [LARGE SCALE GENOMIC DNA]</scope>
    <source>
        <strain evidence="5">NBRC 103632</strain>
    </source>
</reference>
<dbReference type="RefSeq" id="WP_380806098.1">
    <property type="nucleotide sequence ID" value="NZ_JBHSFZ010000058.1"/>
</dbReference>
<dbReference type="SUPFAM" id="SSF51735">
    <property type="entry name" value="NAD(P)-binding Rossmann-fold domains"/>
    <property type="match status" value="1"/>
</dbReference>
<feature type="region of interest" description="Disordered" evidence="3">
    <location>
        <begin position="261"/>
        <end position="282"/>
    </location>
</feature>
<accession>A0ABV9F1H3</accession>
<dbReference type="PANTHER" id="PTHR24321">
    <property type="entry name" value="DEHYDROGENASES, SHORT CHAIN"/>
    <property type="match status" value="1"/>
</dbReference>
<organism evidence="4 5">
    <name type="scientific">Sphingobium tyrosinilyticum</name>
    <dbReference type="NCBI Taxonomy" id="2715436"/>
    <lineage>
        <taxon>Bacteria</taxon>
        <taxon>Pseudomonadati</taxon>
        <taxon>Pseudomonadota</taxon>
        <taxon>Alphaproteobacteria</taxon>
        <taxon>Sphingomonadales</taxon>
        <taxon>Sphingomonadaceae</taxon>
        <taxon>Sphingobium</taxon>
    </lineage>
</organism>
<comment type="caution">
    <text evidence="4">The sequence shown here is derived from an EMBL/GenBank/DDBJ whole genome shotgun (WGS) entry which is preliminary data.</text>
</comment>
<dbReference type="Proteomes" id="UP001595957">
    <property type="component" value="Unassembled WGS sequence"/>
</dbReference>
<dbReference type="InterPro" id="IPR020904">
    <property type="entry name" value="Sc_DH/Rdtase_CS"/>
</dbReference>
<dbReference type="EC" id="1.1.1.-" evidence="4"/>
<feature type="region of interest" description="Disordered" evidence="3">
    <location>
        <begin position="1"/>
        <end position="22"/>
    </location>
</feature>
<gene>
    <name evidence="4" type="ORF">ACFO3E_15925</name>
</gene>
<comment type="similarity">
    <text evidence="1">Belongs to the short-chain dehydrogenases/reductases (SDR) family.</text>
</comment>
<name>A0ABV9F1H3_9SPHN</name>
<protein>
    <submittedName>
        <fullName evidence="4">SDR family NAD(P)-dependent oxidoreductase</fullName>
        <ecNumber evidence="4">1.1.1.-</ecNumber>
    </submittedName>
</protein>
<dbReference type="PROSITE" id="PS00061">
    <property type="entry name" value="ADH_SHORT"/>
    <property type="match status" value="1"/>
</dbReference>
<evidence type="ECO:0000256" key="3">
    <source>
        <dbReference type="SAM" id="MobiDB-lite"/>
    </source>
</evidence>
<sequence length="282" mass="29856">MALTPDVPTTFRPSQEPSARKQEYRGMTGRFEGRVAIVTGGASGIGAATVNRLKEDGARVLIVDRNAPASWDEEGACLFQADLTLPRAAAEMVAQAVERFGRLDFLVNNAGMGALNDPSDETDEQWFRLFAINIDAVMRGCRAALPHMRAQGSGAIVNVASISGLGGDYGMAAYNASKAAVVNYSRSLAIDCARDGVRVNVVCPGLIDTPMTAPIPGRERWHAAIPMGRSAQPREIASTIAFLLSEDASFMTGSVLVADGGVTATTGQPRSPNLRPLPPLTR</sequence>
<dbReference type="GO" id="GO:0016491">
    <property type="term" value="F:oxidoreductase activity"/>
    <property type="evidence" value="ECO:0007669"/>
    <property type="project" value="UniProtKB-KW"/>
</dbReference>
<evidence type="ECO:0000313" key="5">
    <source>
        <dbReference type="Proteomes" id="UP001595957"/>
    </source>
</evidence>
<dbReference type="Gene3D" id="3.40.50.720">
    <property type="entry name" value="NAD(P)-binding Rossmann-like Domain"/>
    <property type="match status" value="1"/>
</dbReference>
<dbReference type="PRINTS" id="PR00081">
    <property type="entry name" value="GDHRDH"/>
</dbReference>
<dbReference type="NCBIfam" id="NF005559">
    <property type="entry name" value="PRK07231.1"/>
    <property type="match status" value="1"/>
</dbReference>
<evidence type="ECO:0000256" key="1">
    <source>
        <dbReference type="ARBA" id="ARBA00006484"/>
    </source>
</evidence>
<evidence type="ECO:0000313" key="4">
    <source>
        <dbReference type="EMBL" id="MFC4595653.1"/>
    </source>
</evidence>
<keyword evidence="5" id="KW-1185">Reference proteome</keyword>
<dbReference type="PANTHER" id="PTHR24321:SF8">
    <property type="entry name" value="ESTRADIOL 17-BETA-DEHYDROGENASE 8-RELATED"/>
    <property type="match status" value="1"/>
</dbReference>
<dbReference type="PRINTS" id="PR00080">
    <property type="entry name" value="SDRFAMILY"/>
</dbReference>
<dbReference type="CDD" id="cd05233">
    <property type="entry name" value="SDR_c"/>
    <property type="match status" value="1"/>
</dbReference>
<dbReference type="EMBL" id="JBHSFZ010000058">
    <property type="protein sequence ID" value="MFC4595653.1"/>
    <property type="molecule type" value="Genomic_DNA"/>
</dbReference>